<keyword evidence="3" id="KW-1133">Transmembrane helix</keyword>
<feature type="transmembrane region" description="Helical" evidence="3">
    <location>
        <begin position="80"/>
        <end position="99"/>
    </location>
</feature>
<dbReference type="GO" id="GO:0016491">
    <property type="term" value="F:oxidoreductase activity"/>
    <property type="evidence" value="ECO:0007669"/>
    <property type="project" value="UniProtKB-KW"/>
</dbReference>
<evidence type="ECO:0000313" key="4">
    <source>
        <dbReference type="EMBL" id="CAD9357447.1"/>
    </source>
</evidence>
<proteinExistence type="predicted"/>
<dbReference type="InterPro" id="IPR039261">
    <property type="entry name" value="FNR_nucleotide-bd"/>
</dbReference>
<gene>
    <name evidence="4" type="ORF">OSIN01602_LOCUS18939</name>
</gene>
<feature type="transmembrane region" description="Helical" evidence="3">
    <location>
        <begin position="120"/>
        <end position="138"/>
    </location>
</feature>
<dbReference type="Gene3D" id="3.40.50.80">
    <property type="entry name" value="Nucleotide-binding domain of ferredoxin-NADP reductase (FNR) module"/>
    <property type="match status" value="1"/>
</dbReference>
<feature type="transmembrane region" description="Helical" evidence="3">
    <location>
        <begin position="12"/>
        <end position="33"/>
    </location>
</feature>
<dbReference type="SUPFAM" id="SSF52343">
    <property type="entry name" value="Ferredoxin reductase-like, C-terminal NADP-linked domain"/>
    <property type="match status" value="1"/>
</dbReference>
<sequence>MKRLFVFGTIKVAQILCAIYILVLTFSSSPLGLKDPKSKEIVDIQSSQNTANGFILFNGDYRPIVAEGNYQKLCLAVSRISAFSMYPVMILVFLTKCKAALTFLSKTPFSMYMTDDTHALHIYAGCFIFWGAFIHAIFHVLRWADQGHIALLWEHQTGFTGVVILVVTPLIVVPMICWKEKIRYEIRKGLHYLFYVFAICMCFHGGYIGYVLGFCISLYSLDMMYITLFMTEKIETTTFQVLSSGVLMSMNVSKSFQKRGGQGGFAYVCLPWVDRNQWHAFSLFEHPSNPSKRQVFMLKTGDWTRAVHEALQRNTVRPVWVQGPFVSPYSQAEAYDNQILVASGIGITPALSVIRAHRDSRRSNLIWAVRDPSMLQFFLEHLYLDHDGWNLIFYTGKETLNPALISLNTNVRVINGRPDLRIIIPNIIYGIESLLGLPESYTPREISRVREMVTEKMYDLERCGVMNNFEKLVELTSFASRHGFILTELMRDMEEAKQGAQVQRIPTCFQGMQVPAHDLEGFPGANNLSLVIDFGGDMVHQEETDSTKRVDQWHSNANVSKNNAFEHESDCSSTPSISSLTQEYLGSESSSSSNRTAMSGGDLSELLKAFAKNTEVDSTTYNAPLCSVDPWDDNDQAKDYVKNLDRGSVLSTWGILYCGGNKHIGNDLKRISNQYGISLNQETFTW</sequence>
<reference evidence="4" key="1">
    <citation type="submission" date="2021-01" db="EMBL/GenBank/DDBJ databases">
        <authorList>
            <person name="Corre E."/>
            <person name="Pelletier E."/>
            <person name="Niang G."/>
            <person name="Scheremetjew M."/>
            <person name="Finn R."/>
            <person name="Kale V."/>
            <person name="Holt S."/>
            <person name="Cochrane G."/>
            <person name="Meng A."/>
            <person name="Brown T."/>
            <person name="Cohen L."/>
        </authorList>
    </citation>
    <scope>NUCLEOTIDE SEQUENCE</scope>
    <source>
        <strain evidence="4">Grunow 1884</strain>
    </source>
</reference>
<feature type="compositionally biased region" description="Polar residues" evidence="2">
    <location>
        <begin position="571"/>
        <end position="584"/>
    </location>
</feature>
<feature type="region of interest" description="Disordered" evidence="2">
    <location>
        <begin position="564"/>
        <end position="598"/>
    </location>
</feature>
<dbReference type="PANTHER" id="PTHR11972:SF153">
    <property type="entry name" value="SUPEROXIDE-GENERATING NADPH OXIDASE HEAVY CHAIN SUBUNIT A"/>
    <property type="match status" value="1"/>
</dbReference>
<dbReference type="AlphaFoldDB" id="A0A7S2A4J8"/>
<evidence type="ECO:0000256" key="1">
    <source>
        <dbReference type="ARBA" id="ARBA00023002"/>
    </source>
</evidence>
<keyword evidence="3" id="KW-0812">Transmembrane</keyword>
<feature type="transmembrane region" description="Helical" evidence="3">
    <location>
        <begin position="190"/>
        <end position="219"/>
    </location>
</feature>
<evidence type="ECO:0008006" key="5">
    <source>
        <dbReference type="Google" id="ProtNLM"/>
    </source>
</evidence>
<keyword evidence="3" id="KW-0472">Membrane</keyword>
<keyword evidence="1" id="KW-0560">Oxidoreductase</keyword>
<feature type="transmembrane region" description="Helical" evidence="3">
    <location>
        <begin position="158"/>
        <end position="178"/>
    </location>
</feature>
<protein>
    <recommendedName>
        <fullName evidence="5">FAD-binding FR-type domain-containing protein</fullName>
    </recommendedName>
</protein>
<dbReference type="GO" id="GO:0005886">
    <property type="term" value="C:plasma membrane"/>
    <property type="evidence" value="ECO:0007669"/>
    <property type="project" value="TreeGrafter"/>
</dbReference>
<name>A0A7S2A4J8_TRICV</name>
<evidence type="ECO:0000256" key="3">
    <source>
        <dbReference type="SAM" id="Phobius"/>
    </source>
</evidence>
<accession>A0A7S2A4J8</accession>
<dbReference type="PANTHER" id="PTHR11972">
    <property type="entry name" value="NADPH OXIDASE"/>
    <property type="match status" value="1"/>
</dbReference>
<dbReference type="CDD" id="cd06186">
    <property type="entry name" value="NOX_Duox_like_FAD_NADP"/>
    <property type="match status" value="1"/>
</dbReference>
<dbReference type="EMBL" id="HBGO01032860">
    <property type="protein sequence ID" value="CAD9357447.1"/>
    <property type="molecule type" value="Transcribed_RNA"/>
</dbReference>
<organism evidence="4">
    <name type="scientific">Trieres chinensis</name>
    <name type="common">Marine centric diatom</name>
    <name type="synonym">Odontella sinensis</name>
    <dbReference type="NCBI Taxonomy" id="1514140"/>
    <lineage>
        <taxon>Eukaryota</taxon>
        <taxon>Sar</taxon>
        <taxon>Stramenopiles</taxon>
        <taxon>Ochrophyta</taxon>
        <taxon>Bacillariophyta</taxon>
        <taxon>Mediophyceae</taxon>
        <taxon>Biddulphiophycidae</taxon>
        <taxon>Eupodiscales</taxon>
        <taxon>Parodontellaceae</taxon>
        <taxon>Trieres</taxon>
    </lineage>
</organism>
<evidence type="ECO:0000256" key="2">
    <source>
        <dbReference type="SAM" id="MobiDB-lite"/>
    </source>
</evidence>
<dbReference type="InterPro" id="IPR050369">
    <property type="entry name" value="RBOH/FRE"/>
</dbReference>